<dbReference type="PANTHER" id="PTHR11511">
    <property type="entry name" value="LARVAL STORAGE PROTEIN/PHENOLOXIDASE"/>
    <property type="match status" value="1"/>
</dbReference>
<sequence length="131" mass="15823">MAVIQRSDCHGFVVPAPYEVYPKMFMNMEVLQKIYVTKMQDGLINPEAAAKYGIHLENDYFVYKANYSNAVLYNNEEQRLTYFTEDIGMNAYYYYFHSHLPFWWTSEKYGALKERRGEVYFYFYQQLLARY</sequence>
<accession>A0A5B1L404</accession>
<feature type="non-terminal residue" evidence="2">
    <location>
        <position position="131"/>
    </location>
</feature>
<dbReference type="SUPFAM" id="SSF48056">
    <property type="entry name" value="Di-copper centre-containing domain"/>
    <property type="match status" value="1"/>
</dbReference>
<dbReference type="EMBL" id="VUJW01000151">
    <property type="protein sequence ID" value="KAA1415383.1"/>
    <property type="molecule type" value="Genomic_DNA"/>
</dbReference>
<reference evidence="2 3" key="1">
    <citation type="submission" date="2019-09" db="EMBL/GenBank/DDBJ databases">
        <title>Nocardioides panacisoli sp. nov., isolated from the soil of a ginseng field.</title>
        <authorList>
            <person name="Cho C."/>
        </authorList>
    </citation>
    <scope>NUCLEOTIDE SEQUENCE [LARGE SCALE GENOMIC DNA]</scope>
    <source>
        <strain evidence="2 3">BN140041</strain>
    </source>
</reference>
<proteinExistence type="predicted"/>
<dbReference type="Gene3D" id="1.10.1280.10">
    <property type="entry name" value="Di-copper center containing domain from catechol oxidase"/>
    <property type="match status" value="1"/>
</dbReference>
<dbReference type="InterPro" id="IPR008922">
    <property type="entry name" value="Di-copper_centre_dom_sf"/>
</dbReference>
<evidence type="ECO:0000259" key="1">
    <source>
        <dbReference type="Pfam" id="PF00372"/>
    </source>
</evidence>
<dbReference type="InterPro" id="IPR000896">
    <property type="entry name" value="Hemocyanin/hexamerin_mid_dom"/>
</dbReference>
<dbReference type="PANTHER" id="PTHR11511:SF5">
    <property type="entry name" value="FAT-BODY PROTEIN 1-RELATED"/>
    <property type="match status" value="1"/>
</dbReference>
<protein>
    <recommendedName>
        <fullName evidence="1">Hemocyanin middle domain-containing protein</fullName>
    </recommendedName>
</protein>
<dbReference type="Proteomes" id="UP000324351">
    <property type="component" value="Unassembled WGS sequence"/>
</dbReference>
<dbReference type="AlphaFoldDB" id="A0A5B1L404"/>
<name>A0A5B1L404_9ACTN</name>
<keyword evidence="3" id="KW-1185">Reference proteome</keyword>
<dbReference type="PROSITE" id="PS00209">
    <property type="entry name" value="HEMOCYANIN_1"/>
    <property type="match status" value="1"/>
</dbReference>
<gene>
    <name evidence="2" type="ORF">F0U47_20685</name>
</gene>
<reference evidence="2 3" key="2">
    <citation type="submission" date="2019-09" db="EMBL/GenBank/DDBJ databases">
        <authorList>
            <person name="Jin C."/>
        </authorList>
    </citation>
    <scope>NUCLEOTIDE SEQUENCE [LARGE SCALE GENOMIC DNA]</scope>
    <source>
        <strain evidence="2 3">BN140041</strain>
    </source>
</reference>
<dbReference type="Pfam" id="PF00372">
    <property type="entry name" value="Hemocyanin_M"/>
    <property type="match status" value="1"/>
</dbReference>
<evidence type="ECO:0000313" key="3">
    <source>
        <dbReference type="Proteomes" id="UP000324351"/>
    </source>
</evidence>
<dbReference type="PRINTS" id="PR00187">
    <property type="entry name" value="HAEMOCYANIN"/>
</dbReference>
<evidence type="ECO:0000313" key="2">
    <source>
        <dbReference type="EMBL" id="KAA1415383.1"/>
    </source>
</evidence>
<dbReference type="InterPro" id="IPR013788">
    <property type="entry name" value="Hemocyanin/hexamerin"/>
</dbReference>
<organism evidence="2 3">
    <name type="scientific">Nocardioides antri</name>
    <dbReference type="NCBI Taxonomy" id="2607659"/>
    <lineage>
        <taxon>Bacteria</taxon>
        <taxon>Bacillati</taxon>
        <taxon>Actinomycetota</taxon>
        <taxon>Actinomycetes</taxon>
        <taxon>Propionibacteriales</taxon>
        <taxon>Nocardioidaceae</taxon>
        <taxon>Nocardioides</taxon>
    </lineage>
</organism>
<comment type="caution">
    <text evidence="2">The sequence shown here is derived from an EMBL/GenBank/DDBJ whole genome shotgun (WGS) entry which is preliminary data.</text>
</comment>
<feature type="domain" description="Hemocyanin middle" evidence="1">
    <location>
        <begin position="16"/>
        <end position="131"/>
    </location>
</feature>